<dbReference type="EMBL" id="CP155447">
    <property type="protein sequence ID" value="XBH00799.1"/>
    <property type="molecule type" value="Genomic_DNA"/>
</dbReference>
<feature type="transmembrane region" description="Helical" evidence="6">
    <location>
        <begin position="229"/>
        <end position="255"/>
    </location>
</feature>
<dbReference type="GO" id="GO:0005886">
    <property type="term" value="C:plasma membrane"/>
    <property type="evidence" value="ECO:0007669"/>
    <property type="project" value="UniProtKB-SubCell"/>
</dbReference>
<proteinExistence type="predicted"/>
<keyword evidence="4 6" id="KW-1133">Transmembrane helix</keyword>
<feature type="transmembrane region" description="Helical" evidence="6">
    <location>
        <begin position="131"/>
        <end position="150"/>
    </location>
</feature>
<evidence type="ECO:0000313" key="7">
    <source>
        <dbReference type="EMBL" id="XBH00799.1"/>
    </source>
</evidence>
<dbReference type="RefSeq" id="WP_406693476.1">
    <property type="nucleotide sequence ID" value="NZ_CP155447.1"/>
</dbReference>
<keyword evidence="2" id="KW-1003">Cell membrane</keyword>
<feature type="transmembrane region" description="Helical" evidence="6">
    <location>
        <begin position="339"/>
        <end position="358"/>
    </location>
</feature>
<evidence type="ECO:0000256" key="1">
    <source>
        <dbReference type="ARBA" id="ARBA00004651"/>
    </source>
</evidence>
<comment type="subcellular location">
    <subcellularLocation>
        <location evidence="1">Cell membrane</location>
        <topology evidence="1">Multi-pass membrane protein</topology>
    </subcellularLocation>
</comment>
<feature type="transmembrane region" description="Helical" evidence="6">
    <location>
        <begin position="308"/>
        <end position="327"/>
    </location>
</feature>
<keyword evidence="5 6" id="KW-0472">Membrane</keyword>
<keyword evidence="3 6" id="KW-0812">Transmembrane</keyword>
<dbReference type="InterPro" id="IPR002797">
    <property type="entry name" value="Polysacc_synth"/>
</dbReference>
<evidence type="ECO:0000256" key="5">
    <source>
        <dbReference type="ARBA" id="ARBA00023136"/>
    </source>
</evidence>
<dbReference type="InterPro" id="IPR050833">
    <property type="entry name" value="Poly_Biosynth_Transport"/>
</dbReference>
<evidence type="ECO:0000256" key="4">
    <source>
        <dbReference type="ARBA" id="ARBA00022989"/>
    </source>
</evidence>
<gene>
    <name evidence="7" type="ORF">V5E97_20815</name>
</gene>
<feature type="transmembrane region" description="Helical" evidence="6">
    <location>
        <begin position="64"/>
        <end position="84"/>
    </location>
</feature>
<evidence type="ECO:0000256" key="2">
    <source>
        <dbReference type="ARBA" id="ARBA00022475"/>
    </source>
</evidence>
<feature type="transmembrane region" description="Helical" evidence="6">
    <location>
        <begin position="370"/>
        <end position="392"/>
    </location>
</feature>
<accession>A0AAU7C6A9</accession>
<evidence type="ECO:0000256" key="6">
    <source>
        <dbReference type="SAM" id="Phobius"/>
    </source>
</evidence>
<name>A0AAU7C6A9_9BACT</name>
<dbReference type="Pfam" id="PF01943">
    <property type="entry name" value="Polysacc_synt"/>
    <property type="match status" value="1"/>
</dbReference>
<protein>
    <submittedName>
        <fullName evidence="7">Oligosaccharide flippase family protein</fullName>
    </submittedName>
</protein>
<feature type="transmembrane region" description="Helical" evidence="6">
    <location>
        <begin position="157"/>
        <end position="175"/>
    </location>
</feature>
<organism evidence="7">
    <name type="scientific">Singulisphaera sp. Ch08</name>
    <dbReference type="NCBI Taxonomy" id="3120278"/>
    <lineage>
        <taxon>Bacteria</taxon>
        <taxon>Pseudomonadati</taxon>
        <taxon>Planctomycetota</taxon>
        <taxon>Planctomycetia</taxon>
        <taxon>Isosphaerales</taxon>
        <taxon>Isosphaeraceae</taxon>
        <taxon>Singulisphaera</taxon>
    </lineage>
</organism>
<dbReference type="PANTHER" id="PTHR30250:SF11">
    <property type="entry name" value="O-ANTIGEN TRANSPORTER-RELATED"/>
    <property type="match status" value="1"/>
</dbReference>
<dbReference type="PANTHER" id="PTHR30250">
    <property type="entry name" value="PST FAMILY PREDICTED COLANIC ACID TRANSPORTER"/>
    <property type="match status" value="1"/>
</dbReference>
<reference evidence="7" key="1">
    <citation type="submission" date="2024-05" db="EMBL/GenBank/DDBJ databases">
        <title>Planctomycetes of the genus Singulisphaera possess chitinolytic capabilities.</title>
        <authorList>
            <person name="Ivanova A."/>
        </authorList>
    </citation>
    <scope>NUCLEOTIDE SEQUENCE</scope>
    <source>
        <strain evidence="7">Ch08T</strain>
    </source>
</reference>
<feature type="transmembrane region" description="Helical" evidence="6">
    <location>
        <begin position="398"/>
        <end position="418"/>
    </location>
</feature>
<feature type="transmembrane region" description="Helical" evidence="6">
    <location>
        <begin position="267"/>
        <end position="287"/>
    </location>
</feature>
<feature type="transmembrane region" description="Helical" evidence="6">
    <location>
        <begin position="187"/>
        <end position="208"/>
    </location>
</feature>
<feature type="transmembrane region" description="Helical" evidence="6">
    <location>
        <begin position="105"/>
        <end position="125"/>
    </location>
</feature>
<evidence type="ECO:0000256" key="3">
    <source>
        <dbReference type="ARBA" id="ARBA00022692"/>
    </source>
</evidence>
<dbReference type="AlphaFoldDB" id="A0AAU7C6A9"/>
<feature type="transmembrane region" description="Helical" evidence="6">
    <location>
        <begin position="29"/>
        <end position="52"/>
    </location>
</feature>
<sequence>MTTTARLTSAADRVGPKARKPAFRRPKGLRWVLVAELLANLIGFAVMVHLARRLGPASFARLEYAAAVAAWLLVLVRGGVDVIVYREAARRPSLIRPLTDVLIGLRGLAALTGYTLVLGLAFLAGPERGPVVVVAGLILFPSALVTDVGLRVSGRFGWIALAQVVRSLAYVGLAVSLVRNPSDVLRAAWSLVFAEVVGTIVPLVWHSCHLGWPRVRFRKRAWLVVARRGAIAGVIRFGRVSLYGADLLVLGWWASAELGSYAAARRIVFGFVALGLVLPASLAPAIARQWACGANLARGLIEDSLVRIWVLSLPAVLVLMVMAERWMPLLFGEHYRGGGPWLVLIAARLPWLLTASFIQASLIACRRESWVFDQTVGLVLLALVLVPAAAALAGPWGVGWALLALEIVAAVGGLRMLAKLGLSPRWYLWRHRLQGLLP</sequence>